<evidence type="ECO:0000313" key="1">
    <source>
        <dbReference type="EMBL" id="SJZ41117.1"/>
    </source>
</evidence>
<reference evidence="2" key="1">
    <citation type="submission" date="2017-02" db="EMBL/GenBank/DDBJ databases">
        <authorList>
            <person name="Varghese N."/>
            <person name="Submissions S."/>
        </authorList>
    </citation>
    <scope>NUCLEOTIDE SEQUENCE [LARGE SCALE GENOMIC DNA]</scope>
    <source>
        <strain evidence="2">ATCC 51356</strain>
    </source>
</reference>
<evidence type="ECO:0000313" key="2">
    <source>
        <dbReference type="Proteomes" id="UP000190121"/>
    </source>
</evidence>
<gene>
    <name evidence="1" type="ORF">SAMN02745171_00020</name>
</gene>
<dbReference type="Proteomes" id="UP000190121">
    <property type="component" value="Unassembled WGS sequence"/>
</dbReference>
<proteinExistence type="predicted"/>
<organism evidence="1 2">
    <name type="scientific">Porphyromonas circumdentaria</name>
    <dbReference type="NCBI Taxonomy" id="29524"/>
    <lineage>
        <taxon>Bacteria</taxon>
        <taxon>Pseudomonadati</taxon>
        <taxon>Bacteroidota</taxon>
        <taxon>Bacteroidia</taxon>
        <taxon>Bacteroidales</taxon>
        <taxon>Porphyromonadaceae</taxon>
        <taxon>Porphyromonas</taxon>
    </lineage>
</organism>
<keyword evidence="2" id="KW-1185">Reference proteome</keyword>
<dbReference type="EMBL" id="FUXE01000001">
    <property type="protein sequence ID" value="SJZ41117.1"/>
    <property type="molecule type" value="Genomic_DNA"/>
</dbReference>
<sequence length="74" mass="8884">MSYDTFLLYLHIFSEYVQRSQILPKYSQMATIWLHFFEPIENCSQEYVGSSFRVLIHCCYSKHYVELCSMVTEV</sequence>
<accession>A0A1T4KFI5</accession>
<dbReference type="AlphaFoldDB" id="A0A1T4KFI5"/>
<name>A0A1T4KFI5_9PORP</name>
<protein>
    <submittedName>
        <fullName evidence="1">Uncharacterized protein</fullName>
    </submittedName>
</protein>
<dbReference type="STRING" id="29524.SAMN02745171_00020"/>